<dbReference type="OMA" id="NFETESC"/>
<dbReference type="SUPFAM" id="SSF54236">
    <property type="entry name" value="Ubiquitin-like"/>
    <property type="match status" value="2"/>
</dbReference>
<dbReference type="HOGENOM" id="CLU_010412_4_2_1"/>
<dbReference type="SMART" id="SM00213">
    <property type="entry name" value="UBQ"/>
    <property type="match status" value="2"/>
</dbReference>
<dbReference type="GeneTree" id="ENSGT00940000162007"/>
<dbReference type="GO" id="GO:0031386">
    <property type="term" value="F:protein tag activity"/>
    <property type="evidence" value="ECO:0000318"/>
    <property type="project" value="GO_Central"/>
</dbReference>
<proteinExistence type="predicted"/>
<dbReference type="Pfam" id="PF00240">
    <property type="entry name" value="ubiquitin"/>
    <property type="match status" value="2"/>
</dbReference>
<dbReference type="AlphaFoldDB" id="W5NNN7"/>
<reference evidence="3" key="1">
    <citation type="submission" date="2011-12" db="EMBL/GenBank/DDBJ databases">
        <title>The Draft Genome of Lepisosteus oculatus.</title>
        <authorList>
            <consortium name="The Broad Institute Genome Assembly &amp; Analysis Group"/>
            <consortium name="Computational R&amp;D Group"/>
            <consortium name="and Sequencing Platform"/>
            <person name="Di Palma F."/>
            <person name="Alfoldi J."/>
            <person name="Johnson J."/>
            <person name="Berlin A."/>
            <person name="Gnerre S."/>
            <person name="Jaffe D."/>
            <person name="MacCallum I."/>
            <person name="Young S."/>
            <person name="Walker B.J."/>
            <person name="Lander E.S."/>
            <person name="Lindblad-Toh K."/>
        </authorList>
    </citation>
    <scope>NUCLEOTIDE SEQUENCE [LARGE SCALE GENOMIC DNA]</scope>
</reference>
<evidence type="ECO:0000313" key="2">
    <source>
        <dbReference type="Ensembl" id="ENSLOCP00000022246.1"/>
    </source>
</evidence>
<dbReference type="InterPro" id="IPR029071">
    <property type="entry name" value="Ubiquitin-like_domsf"/>
</dbReference>
<dbReference type="InterPro" id="IPR000626">
    <property type="entry name" value="Ubiquitin-like_dom"/>
</dbReference>
<dbReference type="GO" id="GO:0005737">
    <property type="term" value="C:cytoplasm"/>
    <property type="evidence" value="ECO:0000318"/>
    <property type="project" value="GO_Central"/>
</dbReference>
<dbReference type="GO" id="GO:0030162">
    <property type="term" value="P:regulation of proteolysis"/>
    <property type="evidence" value="ECO:0000318"/>
    <property type="project" value="GO_Central"/>
</dbReference>
<dbReference type="FunFam" id="3.10.20.90:FF:000264">
    <property type="entry name" value="ISG15 ubiquitin-like modifier"/>
    <property type="match status" value="1"/>
</dbReference>
<accession>W5NNN7</accession>
<feature type="domain" description="Ubiquitin-like" evidence="1">
    <location>
        <begin position="2"/>
        <end position="81"/>
    </location>
</feature>
<evidence type="ECO:0000313" key="3">
    <source>
        <dbReference type="Proteomes" id="UP000018468"/>
    </source>
</evidence>
<dbReference type="GO" id="GO:0045116">
    <property type="term" value="P:protein neddylation"/>
    <property type="evidence" value="ECO:0000318"/>
    <property type="project" value="GO_Central"/>
</dbReference>
<dbReference type="STRING" id="7918.ENSLOCP00000022246"/>
<keyword evidence="3" id="KW-1185">Reference proteome</keyword>
<dbReference type="PROSITE" id="PS50053">
    <property type="entry name" value="UBIQUITIN_2"/>
    <property type="match status" value="2"/>
</dbReference>
<reference evidence="2" key="3">
    <citation type="submission" date="2025-09" db="UniProtKB">
        <authorList>
            <consortium name="Ensembl"/>
        </authorList>
    </citation>
    <scope>IDENTIFICATION</scope>
</reference>
<dbReference type="InterPro" id="IPR050158">
    <property type="entry name" value="Ubiquitin_ubiquitin-like"/>
</dbReference>
<dbReference type="InParanoid" id="W5NNN7"/>
<dbReference type="GO" id="GO:0031625">
    <property type="term" value="F:ubiquitin protein ligase binding"/>
    <property type="evidence" value="ECO:0000318"/>
    <property type="project" value="GO_Central"/>
</dbReference>
<dbReference type="Gene3D" id="3.10.20.90">
    <property type="entry name" value="Phosphatidylinositol 3-kinase Catalytic Subunit, Chain A, domain 1"/>
    <property type="match status" value="2"/>
</dbReference>
<organism evidence="2 3">
    <name type="scientific">Lepisosteus oculatus</name>
    <name type="common">Spotted gar</name>
    <dbReference type="NCBI Taxonomy" id="7918"/>
    <lineage>
        <taxon>Eukaryota</taxon>
        <taxon>Metazoa</taxon>
        <taxon>Chordata</taxon>
        <taxon>Craniata</taxon>
        <taxon>Vertebrata</taxon>
        <taxon>Euteleostomi</taxon>
        <taxon>Actinopterygii</taxon>
        <taxon>Neopterygii</taxon>
        <taxon>Holostei</taxon>
        <taxon>Semionotiformes</taxon>
        <taxon>Lepisosteidae</taxon>
        <taxon>Lepisosteus</taxon>
    </lineage>
</organism>
<dbReference type="GO" id="GO:0005634">
    <property type="term" value="C:nucleus"/>
    <property type="evidence" value="ECO:0000318"/>
    <property type="project" value="GO_Central"/>
</dbReference>
<dbReference type="CDD" id="cd17039">
    <property type="entry name" value="Ubl_ubiquitin_like"/>
    <property type="match status" value="1"/>
</dbReference>
<evidence type="ECO:0000259" key="1">
    <source>
        <dbReference type="PROSITE" id="PS50053"/>
    </source>
</evidence>
<dbReference type="EMBL" id="AHAT01005103">
    <property type="status" value="NOT_ANNOTATED_CDS"/>
    <property type="molecule type" value="Genomic_DNA"/>
</dbReference>
<dbReference type="eggNOG" id="KOG0001">
    <property type="taxonomic scope" value="Eukaryota"/>
</dbReference>
<dbReference type="Bgee" id="ENSLOCG00000018145">
    <property type="expression patterns" value="Expressed in larva and 13 other cell types or tissues"/>
</dbReference>
<dbReference type="Proteomes" id="UP000018468">
    <property type="component" value="Linkage group LG20"/>
</dbReference>
<protein>
    <submittedName>
        <fullName evidence="2">ISG15 ubiquitin like modifier</fullName>
    </submittedName>
</protein>
<dbReference type="Ensembl" id="ENSLOCT00000022287.1">
    <property type="protein sequence ID" value="ENSLOCP00000022246.1"/>
    <property type="gene ID" value="ENSLOCG00000018145.1"/>
</dbReference>
<reference evidence="2" key="2">
    <citation type="submission" date="2025-08" db="UniProtKB">
        <authorList>
            <consortium name="Ensembl"/>
        </authorList>
    </citation>
    <scope>IDENTIFICATION</scope>
</reference>
<dbReference type="GO" id="GO:0019941">
    <property type="term" value="P:modification-dependent protein catabolic process"/>
    <property type="evidence" value="ECO:0000318"/>
    <property type="project" value="GO_Central"/>
</dbReference>
<dbReference type="PANTHER" id="PTHR10666">
    <property type="entry name" value="UBIQUITIN"/>
    <property type="match status" value="1"/>
</dbReference>
<name>W5NNN7_LEPOC</name>
<feature type="domain" description="Ubiquitin-like" evidence="1">
    <location>
        <begin position="84"/>
        <end position="159"/>
    </location>
</feature>
<sequence>RMQITVKLMTGKECSVDLEPSATVTELKQEVKRLAGIPETSQKLGLNGGGHITVLEDHRTLSDYDLSPARSVVMLVTEPKPTPSEIFLSTHKGQTRTYTFHPDEAVSDFCDRVTRQEGVPRSQQRLIYNGRQLDENKRMSDYGITPQSTVHQTLRLRGG</sequence>